<gene>
    <name evidence="2" type="ORF">H8S22_12745</name>
</gene>
<dbReference type="RefSeq" id="WP_024728653.1">
    <property type="nucleotide sequence ID" value="NZ_JACOOS010000016.1"/>
</dbReference>
<evidence type="ECO:0000313" key="2">
    <source>
        <dbReference type="EMBL" id="MBC5678436.1"/>
    </source>
</evidence>
<name>A0ABR7FVH3_9FIRM</name>
<dbReference type="Proteomes" id="UP000635828">
    <property type="component" value="Unassembled WGS sequence"/>
</dbReference>
<feature type="transmembrane region" description="Helical" evidence="1">
    <location>
        <begin position="463"/>
        <end position="496"/>
    </location>
</feature>
<evidence type="ECO:0000256" key="1">
    <source>
        <dbReference type="SAM" id="Phobius"/>
    </source>
</evidence>
<keyword evidence="3" id="KW-1185">Reference proteome</keyword>
<feature type="transmembrane region" description="Helical" evidence="1">
    <location>
        <begin position="211"/>
        <end position="231"/>
    </location>
</feature>
<organism evidence="2 3">
    <name type="scientific">Anaerostipes hominis</name>
    <name type="common">ex Liu et al. 2021</name>
    <dbReference type="NCBI Taxonomy" id="2763018"/>
    <lineage>
        <taxon>Bacteria</taxon>
        <taxon>Bacillati</taxon>
        <taxon>Bacillota</taxon>
        <taxon>Clostridia</taxon>
        <taxon>Lachnospirales</taxon>
        <taxon>Lachnospiraceae</taxon>
        <taxon>Anaerostipes</taxon>
    </lineage>
</organism>
<keyword evidence="1" id="KW-0812">Transmembrane</keyword>
<sequence>MEQRNKRAILKTFWYIKYTNLKKEIRGYGYFYSFKKYLASLFLSFLGILLAGRFFHLQIPYIMGLGLAYLCFFPIIIIRQFKYMYEEQRFRDVVNYLEQMIYSFKKQPKIIVALEETKQLCEGRILKLIDEAEKAISSPVAADDLYRHALSCIEQEYRCDRMKMLHDYLVKVENLGGQYQSTLNIILDDVKEWTERTYLFQKERKSMKFKIVLSLTASLAVAGTTVMMLASDEMLGKVLRGPLYQRTTFFLLFLFLMLYLGAQKLLTGSWLKDTMEENPEQIQKDFKIMREEKDGKQPWIITALSFPVLLLGFDWQNLYIIGAVTALIAAAWFTPSLKRKNAGRRILKEINQKFPYWLRGIALSLQTENVYVAIRDSLDKAPYVLKEQIEMLLHNIDEDPESILPYQNFLSEFDLPEIQSASKMLYSLTNCGKDDSEAQINTLIHRNNVLMDKAEWIQNENDVAGIGALTFVPMVLATLKMIMDLGLIFGSFFTLWTKLPG</sequence>
<feature type="transmembrane region" description="Helical" evidence="1">
    <location>
        <begin position="37"/>
        <end position="55"/>
    </location>
</feature>
<keyword evidence="1" id="KW-1133">Transmembrane helix</keyword>
<feature type="transmembrane region" description="Helical" evidence="1">
    <location>
        <begin position="319"/>
        <end position="337"/>
    </location>
</feature>
<feature type="transmembrane region" description="Helical" evidence="1">
    <location>
        <begin position="243"/>
        <end position="262"/>
    </location>
</feature>
<proteinExistence type="predicted"/>
<feature type="transmembrane region" description="Helical" evidence="1">
    <location>
        <begin position="61"/>
        <end position="81"/>
    </location>
</feature>
<comment type="caution">
    <text evidence="2">The sequence shown here is derived from an EMBL/GenBank/DDBJ whole genome shotgun (WGS) entry which is preliminary data.</text>
</comment>
<protein>
    <recommendedName>
        <fullName evidence="4">Flp pilus assembly protein TadB</fullName>
    </recommendedName>
</protein>
<accession>A0ABR7FVH3</accession>
<evidence type="ECO:0008006" key="4">
    <source>
        <dbReference type="Google" id="ProtNLM"/>
    </source>
</evidence>
<dbReference type="EMBL" id="JACOOS010000016">
    <property type="protein sequence ID" value="MBC5678436.1"/>
    <property type="molecule type" value="Genomic_DNA"/>
</dbReference>
<feature type="transmembrane region" description="Helical" evidence="1">
    <location>
        <begin position="297"/>
        <end position="313"/>
    </location>
</feature>
<evidence type="ECO:0000313" key="3">
    <source>
        <dbReference type="Proteomes" id="UP000635828"/>
    </source>
</evidence>
<reference evidence="2 3" key="1">
    <citation type="submission" date="2020-08" db="EMBL/GenBank/DDBJ databases">
        <title>Genome public.</title>
        <authorList>
            <person name="Liu C."/>
            <person name="Sun Q."/>
        </authorList>
    </citation>
    <scope>NUCLEOTIDE SEQUENCE [LARGE SCALE GENOMIC DNA]</scope>
    <source>
        <strain evidence="2 3">NSJ-7</strain>
    </source>
</reference>
<keyword evidence="1" id="KW-0472">Membrane</keyword>